<protein>
    <submittedName>
        <fullName evidence="3">Uncharacterized protein</fullName>
    </submittedName>
</protein>
<sequence>MLNSPLRQQAMTENVKPTNQHLLYQIKRKRQYIKHSFFNSHSDEEDRASSNDSERHSPYPSRQNRPPVVPYKDLPTSKRPTIATTDGQPHESYQTRSKRVKQDSSDTNSKKRFDSTNSLEYQPGISFDPFIRDDIVKKMSIFLSFYGNFVIIPAIRETLNKIKTMDPDAKLNYWPDIMNFIDSYDLPYADEQGKKLVNELVGKITDYVEQEGILVQDWQKILCTLPDDVTSKFDYRLDRATVDEIKRLGNEDQLPFDLSKPILSLLNAAEKHAGKYIRDSTG</sequence>
<accession>A0A820XRR7</accession>
<dbReference type="EMBL" id="CAJNYU010004445">
    <property type="protein sequence ID" value="CAF3754331.1"/>
    <property type="molecule type" value="Genomic_DNA"/>
</dbReference>
<reference evidence="3" key="1">
    <citation type="submission" date="2021-02" db="EMBL/GenBank/DDBJ databases">
        <authorList>
            <person name="Nowell W R."/>
        </authorList>
    </citation>
    <scope>NUCLEOTIDE SEQUENCE</scope>
</reference>
<dbReference type="EMBL" id="CAJOBQ010002096">
    <property type="protein sequence ID" value="CAF4538759.1"/>
    <property type="molecule type" value="Genomic_DNA"/>
</dbReference>
<feature type="compositionally biased region" description="Basic and acidic residues" evidence="1">
    <location>
        <begin position="100"/>
        <end position="114"/>
    </location>
</feature>
<evidence type="ECO:0000313" key="2">
    <source>
        <dbReference type="EMBL" id="CAF3754331.1"/>
    </source>
</evidence>
<organism evidence="3 4">
    <name type="scientific">Rotaria socialis</name>
    <dbReference type="NCBI Taxonomy" id="392032"/>
    <lineage>
        <taxon>Eukaryota</taxon>
        <taxon>Metazoa</taxon>
        <taxon>Spiralia</taxon>
        <taxon>Gnathifera</taxon>
        <taxon>Rotifera</taxon>
        <taxon>Eurotatoria</taxon>
        <taxon>Bdelloidea</taxon>
        <taxon>Philodinida</taxon>
        <taxon>Philodinidae</taxon>
        <taxon>Rotaria</taxon>
    </lineage>
</organism>
<evidence type="ECO:0000313" key="3">
    <source>
        <dbReference type="EMBL" id="CAF4538759.1"/>
    </source>
</evidence>
<feature type="compositionally biased region" description="Polar residues" evidence="1">
    <location>
        <begin position="78"/>
        <end position="95"/>
    </location>
</feature>
<proteinExistence type="predicted"/>
<comment type="caution">
    <text evidence="3">The sequence shown here is derived from an EMBL/GenBank/DDBJ whole genome shotgun (WGS) entry which is preliminary data.</text>
</comment>
<dbReference type="Proteomes" id="UP000663869">
    <property type="component" value="Unassembled WGS sequence"/>
</dbReference>
<dbReference type="Proteomes" id="UP000663862">
    <property type="component" value="Unassembled WGS sequence"/>
</dbReference>
<evidence type="ECO:0000313" key="4">
    <source>
        <dbReference type="Proteomes" id="UP000663862"/>
    </source>
</evidence>
<feature type="region of interest" description="Disordered" evidence="1">
    <location>
        <begin position="38"/>
        <end position="115"/>
    </location>
</feature>
<evidence type="ECO:0000256" key="1">
    <source>
        <dbReference type="SAM" id="MobiDB-lite"/>
    </source>
</evidence>
<dbReference type="AlphaFoldDB" id="A0A820XRR7"/>
<gene>
    <name evidence="2" type="ORF">FME351_LOCUS31022</name>
    <name evidence="3" type="ORF">TSG867_LOCUS23819</name>
</gene>
<name>A0A820XRR7_9BILA</name>
<feature type="compositionally biased region" description="Basic and acidic residues" evidence="1">
    <location>
        <begin position="41"/>
        <end position="57"/>
    </location>
</feature>